<dbReference type="EMBL" id="CM000645">
    <property type="protein sequence ID" value="EED90197.1"/>
    <property type="molecule type" value="Genomic_DNA"/>
</dbReference>
<accession>B8C804</accession>
<dbReference type="PANTHER" id="PTHR34575">
    <property type="entry name" value="PROTEIN PAM68, CHLOROPLASTIC"/>
    <property type="match status" value="1"/>
</dbReference>
<dbReference type="OMA" id="MEFQPAI"/>
<evidence type="ECO:0000256" key="3">
    <source>
        <dbReference type="SAM" id="SignalP"/>
    </source>
</evidence>
<dbReference type="AlphaFoldDB" id="B8C804"/>
<keyword evidence="5" id="KW-1185">Reference proteome</keyword>
<feature type="region of interest" description="Disordered" evidence="1">
    <location>
        <begin position="26"/>
        <end position="85"/>
    </location>
</feature>
<keyword evidence="2" id="KW-0812">Transmembrane</keyword>
<evidence type="ECO:0000313" key="4">
    <source>
        <dbReference type="EMBL" id="EED90197.1"/>
    </source>
</evidence>
<dbReference type="Proteomes" id="UP000001449">
    <property type="component" value="Chromosome 9"/>
</dbReference>
<dbReference type="STRING" id="35128.B8C804"/>
<evidence type="ECO:0000256" key="2">
    <source>
        <dbReference type="SAM" id="Phobius"/>
    </source>
</evidence>
<organism evidence="4 5">
    <name type="scientific">Thalassiosira pseudonana</name>
    <name type="common">Marine diatom</name>
    <name type="synonym">Cyclotella nana</name>
    <dbReference type="NCBI Taxonomy" id="35128"/>
    <lineage>
        <taxon>Eukaryota</taxon>
        <taxon>Sar</taxon>
        <taxon>Stramenopiles</taxon>
        <taxon>Ochrophyta</taxon>
        <taxon>Bacillariophyta</taxon>
        <taxon>Coscinodiscophyceae</taxon>
        <taxon>Thalassiosirophycidae</taxon>
        <taxon>Thalassiosirales</taxon>
        <taxon>Thalassiosiraceae</taxon>
        <taxon>Thalassiosira</taxon>
    </lineage>
</organism>
<name>B8C804_THAPS</name>
<dbReference type="PaxDb" id="35128-Thaps7957"/>
<dbReference type="KEGG" id="tps:THAPSDRAFT_7957"/>
<keyword evidence="2" id="KW-1133">Transmembrane helix</keyword>
<dbReference type="HOGENOM" id="CLU_1059547_0_0_1"/>
<protein>
    <submittedName>
        <fullName evidence="4">Uncharacterized protein</fullName>
    </submittedName>
</protein>
<dbReference type="PANTHER" id="PTHR34575:SF1">
    <property type="entry name" value="PROTEIN PAM68, CHLOROPLASTIC"/>
    <property type="match status" value="1"/>
</dbReference>
<dbReference type="GeneID" id="7449305"/>
<feature type="compositionally biased region" description="Pro residues" evidence="1">
    <location>
        <begin position="53"/>
        <end position="64"/>
    </location>
</feature>
<dbReference type="InterPro" id="IPR021855">
    <property type="entry name" value="PAM68-like"/>
</dbReference>
<dbReference type="InParanoid" id="B8C804"/>
<reference evidence="4 5" key="1">
    <citation type="journal article" date="2004" name="Science">
        <title>The genome of the diatom Thalassiosira pseudonana: ecology, evolution, and metabolism.</title>
        <authorList>
            <person name="Armbrust E.V."/>
            <person name="Berges J.A."/>
            <person name="Bowler C."/>
            <person name="Green B.R."/>
            <person name="Martinez D."/>
            <person name="Putnam N.H."/>
            <person name="Zhou S."/>
            <person name="Allen A.E."/>
            <person name="Apt K.E."/>
            <person name="Bechner M."/>
            <person name="Brzezinski M.A."/>
            <person name="Chaal B.K."/>
            <person name="Chiovitti A."/>
            <person name="Davis A.K."/>
            <person name="Demarest M.S."/>
            <person name="Detter J.C."/>
            <person name="Glavina T."/>
            <person name="Goodstein D."/>
            <person name="Hadi M.Z."/>
            <person name="Hellsten U."/>
            <person name="Hildebrand M."/>
            <person name="Jenkins B.D."/>
            <person name="Jurka J."/>
            <person name="Kapitonov V.V."/>
            <person name="Kroger N."/>
            <person name="Lau W.W."/>
            <person name="Lane T.W."/>
            <person name="Larimer F.W."/>
            <person name="Lippmeier J.C."/>
            <person name="Lucas S."/>
            <person name="Medina M."/>
            <person name="Montsant A."/>
            <person name="Obornik M."/>
            <person name="Parker M.S."/>
            <person name="Palenik B."/>
            <person name="Pazour G.J."/>
            <person name="Richardson P.M."/>
            <person name="Rynearson T.A."/>
            <person name="Saito M.A."/>
            <person name="Schwartz D.C."/>
            <person name="Thamatrakoln K."/>
            <person name="Valentin K."/>
            <person name="Vardi A."/>
            <person name="Wilkerson F.P."/>
            <person name="Rokhsar D.S."/>
        </authorList>
    </citation>
    <scope>NUCLEOTIDE SEQUENCE [LARGE SCALE GENOMIC DNA]</scope>
    <source>
        <strain evidence="4 5">CCMP1335</strain>
    </source>
</reference>
<dbReference type="RefSeq" id="XP_002292222.1">
    <property type="nucleotide sequence ID" value="XM_002292186.1"/>
</dbReference>
<feature type="signal peptide" evidence="3">
    <location>
        <begin position="1"/>
        <end position="20"/>
    </location>
</feature>
<feature type="transmembrane region" description="Helical" evidence="2">
    <location>
        <begin position="135"/>
        <end position="156"/>
    </location>
</feature>
<sequence length="263" mass="28851">MVSVFLTAAITAALPLSTLAFAPSHHSPIVRQPSSSWTPLYASGKGFGEKPAPTKPQAPPPPPSTATSSEDSSSPPPQKNEGSTLLKQLRTREAEQRDAELQKLRDLRATDSLLKEDPNAAAIPEKVAQRMGKRMLPFVGVPLFGTFATFIGFWYAAVYKDMEFQPAIVASTSFVFLAIGLLGITYSVMSSSWDEDREGSGLGFDEFSKNVDSLKEGLSRTKENALLREKMVGLSEAEIQRAIDESDRRKDELKAKKQKEWTD</sequence>
<dbReference type="eggNOG" id="ENOG502RXKE">
    <property type="taxonomic scope" value="Eukaryota"/>
</dbReference>
<evidence type="ECO:0000256" key="1">
    <source>
        <dbReference type="SAM" id="MobiDB-lite"/>
    </source>
</evidence>
<proteinExistence type="predicted"/>
<keyword evidence="2" id="KW-0472">Membrane</keyword>
<gene>
    <name evidence="4" type="ORF">THAPSDRAFT_7957</name>
</gene>
<feature type="transmembrane region" description="Helical" evidence="2">
    <location>
        <begin position="168"/>
        <end position="189"/>
    </location>
</feature>
<dbReference type="Pfam" id="PF11947">
    <property type="entry name" value="DUF3464"/>
    <property type="match status" value="1"/>
</dbReference>
<reference evidence="4 5" key="2">
    <citation type="journal article" date="2008" name="Nature">
        <title>The Phaeodactylum genome reveals the evolutionary history of diatom genomes.</title>
        <authorList>
            <person name="Bowler C."/>
            <person name="Allen A.E."/>
            <person name="Badger J.H."/>
            <person name="Grimwood J."/>
            <person name="Jabbari K."/>
            <person name="Kuo A."/>
            <person name="Maheswari U."/>
            <person name="Martens C."/>
            <person name="Maumus F."/>
            <person name="Otillar R.P."/>
            <person name="Rayko E."/>
            <person name="Salamov A."/>
            <person name="Vandepoele K."/>
            <person name="Beszteri B."/>
            <person name="Gruber A."/>
            <person name="Heijde M."/>
            <person name="Katinka M."/>
            <person name="Mock T."/>
            <person name="Valentin K."/>
            <person name="Verret F."/>
            <person name="Berges J.A."/>
            <person name="Brownlee C."/>
            <person name="Cadoret J.P."/>
            <person name="Chiovitti A."/>
            <person name="Choi C.J."/>
            <person name="Coesel S."/>
            <person name="De Martino A."/>
            <person name="Detter J.C."/>
            <person name="Durkin C."/>
            <person name="Falciatore A."/>
            <person name="Fournet J."/>
            <person name="Haruta M."/>
            <person name="Huysman M.J."/>
            <person name="Jenkins B.D."/>
            <person name="Jiroutova K."/>
            <person name="Jorgensen R.E."/>
            <person name="Joubert Y."/>
            <person name="Kaplan A."/>
            <person name="Kroger N."/>
            <person name="Kroth P.G."/>
            <person name="La Roche J."/>
            <person name="Lindquist E."/>
            <person name="Lommer M."/>
            <person name="Martin-Jezequel V."/>
            <person name="Lopez P.J."/>
            <person name="Lucas S."/>
            <person name="Mangogna M."/>
            <person name="McGinnis K."/>
            <person name="Medlin L.K."/>
            <person name="Montsant A."/>
            <person name="Oudot-Le Secq M.P."/>
            <person name="Napoli C."/>
            <person name="Obornik M."/>
            <person name="Parker M.S."/>
            <person name="Petit J.L."/>
            <person name="Porcel B.M."/>
            <person name="Poulsen N."/>
            <person name="Robison M."/>
            <person name="Rychlewski L."/>
            <person name="Rynearson T.A."/>
            <person name="Schmutz J."/>
            <person name="Shapiro H."/>
            <person name="Siaut M."/>
            <person name="Stanley M."/>
            <person name="Sussman M.R."/>
            <person name="Taylor A.R."/>
            <person name="Vardi A."/>
            <person name="von Dassow P."/>
            <person name="Vyverman W."/>
            <person name="Willis A."/>
            <person name="Wyrwicz L.S."/>
            <person name="Rokhsar D.S."/>
            <person name="Weissenbach J."/>
            <person name="Armbrust E.V."/>
            <person name="Green B.R."/>
            <person name="Van de Peer Y."/>
            <person name="Grigoriev I.V."/>
        </authorList>
    </citation>
    <scope>NUCLEOTIDE SEQUENCE [LARGE SCALE GENOMIC DNA]</scope>
    <source>
        <strain evidence="4 5">CCMP1335</strain>
    </source>
</reference>
<evidence type="ECO:0000313" key="5">
    <source>
        <dbReference type="Proteomes" id="UP000001449"/>
    </source>
</evidence>
<feature type="chain" id="PRO_5002866383" evidence="3">
    <location>
        <begin position="21"/>
        <end position="263"/>
    </location>
</feature>
<keyword evidence="3" id="KW-0732">Signal</keyword>